<dbReference type="EMBL" id="BAAAKJ010000330">
    <property type="protein sequence ID" value="GAA1407821.1"/>
    <property type="molecule type" value="Genomic_DNA"/>
</dbReference>
<sequence>MTLRERGWLALPARRRRRTPRFSRATRPPPNHRGGAMSDLIYVAVTLAVFGVIALIARGVEKL</sequence>
<proteinExistence type="predicted"/>
<comment type="caution">
    <text evidence="2">The sequence shown here is derived from an EMBL/GenBank/DDBJ whole genome shotgun (WGS) entry which is preliminary data.</text>
</comment>
<evidence type="ECO:0000256" key="1">
    <source>
        <dbReference type="SAM" id="Phobius"/>
    </source>
</evidence>
<dbReference type="Proteomes" id="UP001499863">
    <property type="component" value="Unassembled WGS sequence"/>
</dbReference>
<evidence type="ECO:0008006" key="4">
    <source>
        <dbReference type="Google" id="ProtNLM"/>
    </source>
</evidence>
<name>A0ABN1YEJ2_9ACTN</name>
<dbReference type="RefSeq" id="WP_344342427.1">
    <property type="nucleotide sequence ID" value="NZ_BAAAKJ010000330.1"/>
</dbReference>
<keyword evidence="1" id="KW-1133">Transmembrane helix</keyword>
<gene>
    <name evidence="2" type="ORF">GCM10009639_57020</name>
</gene>
<keyword evidence="1" id="KW-0472">Membrane</keyword>
<accession>A0ABN1YEJ2</accession>
<feature type="transmembrane region" description="Helical" evidence="1">
    <location>
        <begin position="40"/>
        <end position="60"/>
    </location>
</feature>
<keyword evidence="3" id="KW-1185">Reference proteome</keyword>
<evidence type="ECO:0000313" key="2">
    <source>
        <dbReference type="EMBL" id="GAA1407821.1"/>
    </source>
</evidence>
<reference evidence="2 3" key="1">
    <citation type="journal article" date="2019" name="Int. J. Syst. Evol. Microbiol.">
        <title>The Global Catalogue of Microorganisms (GCM) 10K type strain sequencing project: providing services to taxonomists for standard genome sequencing and annotation.</title>
        <authorList>
            <consortium name="The Broad Institute Genomics Platform"/>
            <consortium name="The Broad Institute Genome Sequencing Center for Infectious Disease"/>
            <person name="Wu L."/>
            <person name="Ma J."/>
        </authorList>
    </citation>
    <scope>NUCLEOTIDE SEQUENCE [LARGE SCALE GENOMIC DNA]</scope>
    <source>
        <strain evidence="2 3">JCM 12393</strain>
    </source>
</reference>
<evidence type="ECO:0000313" key="3">
    <source>
        <dbReference type="Proteomes" id="UP001499863"/>
    </source>
</evidence>
<protein>
    <recommendedName>
        <fullName evidence="4">Potassium-transporting ATPase</fullName>
    </recommendedName>
</protein>
<keyword evidence="1" id="KW-0812">Transmembrane</keyword>
<organism evidence="2 3">
    <name type="scientific">Kitasatospora putterlickiae</name>
    <dbReference type="NCBI Taxonomy" id="221725"/>
    <lineage>
        <taxon>Bacteria</taxon>
        <taxon>Bacillati</taxon>
        <taxon>Actinomycetota</taxon>
        <taxon>Actinomycetes</taxon>
        <taxon>Kitasatosporales</taxon>
        <taxon>Streptomycetaceae</taxon>
        <taxon>Kitasatospora</taxon>
    </lineage>
</organism>